<name>A0A7H9ALU6_9FLAO</name>
<dbReference type="KEGG" id="cagg:HYG79_03175"/>
<accession>A0A7H9ALU6</accession>
<sequence>MKNNIIKYSVLGYMCLLFFTEKVEAQRKSSVRVKNSRVVVKKRAKVRPVRVKRVAHYGYRGLPSWGKTVRTVSAGFIGVRFGGIGYRFHNGVWYRPKGRKFIVARAPFSVRVRVLPVGYRSVAVGSNTYFYYYGTYYEKVSNKDEYEVIQPPIGAQVDALPEGYEVVEINDKEYFKFENTYYEPIIDNAKMEYYMVVAPTELN</sequence>
<reference evidence="1 2" key="1">
    <citation type="journal article" date="2006" name="Int. J. Syst. Evol. Microbiol.">
        <title>Costertonia aggregata gen. nov., sp. nov., a mesophilic marine bacterium of the family Flavobacteriaceae, isolated from a mature biofilm.</title>
        <authorList>
            <person name="Kwon K.K."/>
            <person name="Lee Y.K."/>
            <person name="Lee H.K."/>
        </authorList>
    </citation>
    <scope>NUCLEOTIDE SEQUENCE [LARGE SCALE GENOMIC DNA]</scope>
    <source>
        <strain evidence="1 2">KCCM 42265</strain>
    </source>
</reference>
<dbReference type="Pfam" id="PF20125">
    <property type="entry name" value="DUF6515"/>
    <property type="match status" value="1"/>
</dbReference>
<evidence type="ECO:0000313" key="1">
    <source>
        <dbReference type="EMBL" id="QLG44387.1"/>
    </source>
</evidence>
<dbReference type="EMBL" id="CP058595">
    <property type="protein sequence ID" value="QLG44387.1"/>
    <property type="molecule type" value="Genomic_DNA"/>
</dbReference>
<keyword evidence="2" id="KW-1185">Reference proteome</keyword>
<dbReference type="InterPro" id="IPR045398">
    <property type="entry name" value="DUF6515"/>
</dbReference>
<evidence type="ECO:0000313" key="2">
    <source>
        <dbReference type="Proteomes" id="UP000509302"/>
    </source>
</evidence>
<organism evidence="1 2">
    <name type="scientific">Costertonia aggregata</name>
    <dbReference type="NCBI Taxonomy" id="343403"/>
    <lineage>
        <taxon>Bacteria</taxon>
        <taxon>Pseudomonadati</taxon>
        <taxon>Bacteroidota</taxon>
        <taxon>Flavobacteriia</taxon>
        <taxon>Flavobacteriales</taxon>
        <taxon>Flavobacteriaceae</taxon>
        <taxon>Costertonia</taxon>
    </lineage>
</organism>
<dbReference type="AlphaFoldDB" id="A0A7H9ALU6"/>
<dbReference type="RefSeq" id="WP_179240721.1">
    <property type="nucleotide sequence ID" value="NZ_CP058595.1"/>
</dbReference>
<proteinExistence type="predicted"/>
<dbReference type="Proteomes" id="UP000509302">
    <property type="component" value="Chromosome"/>
</dbReference>
<protein>
    <submittedName>
        <fullName evidence="1">Uncharacterized protein</fullName>
    </submittedName>
</protein>
<gene>
    <name evidence="1" type="ORF">HYG79_03175</name>
</gene>